<dbReference type="Proteomes" id="UP001172680">
    <property type="component" value="Unassembled WGS sequence"/>
</dbReference>
<name>A0ACC2Z0R1_9PEZI</name>
<proteinExistence type="predicted"/>
<gene>
    <name evidence="1" type="ORF">H2199_005672</name>
</gene>
<evidence type="ECO:0000313" key="1">
    <source>
        <dbReference type="EMBL" id="KAJ9641004.1"/>
    </source>
</evidence>
<reference evidence="1" key="1">
    <citation type="submission" date="2022-10" db="EMBL/GenBank/DDBJ databases">
        <title>Culturing micro-colonial fungi from biological soil crusts in the Mojave desert and describing Neophaeococcomyces mojavensis, and introducing the new genera and species Taxawa tesnikishii.</title>
        <authorList>
            <person name="Kurbessoian T."/>
            <person name="Stajich J.E."/>
        </authorList>
    </citation>
    <scope>NUCLEOTIDE SEQUENCE</scope>
    <source>
        <strain evidence="1">JES_115</strain>
    </source>
</reference>
<keyword evidence="2" id="KW-1185">Reference proteome</keyword>
<organism evidence="1 2">
    <name type="scientific">Coniosporium tulheliwenetii</name>
    <dbReference type="NCBI Taxonomy" id="3383036"/>
    <lineage>
        <taxon>Eukaryota</taxon>
        <taxon>Fungi</taxon>
        <taxon>Dikarya</taxon>
        <taxon>Ascomycota</taxon>
        <taxon>Pezizomycotina</taxon>
        <taxon>Dothideomycetes</taxon>
        <taxon>Dothideomycetes incertae sedis</taxon>
        <taxon>Coniosporium</taxon>
    </lineage>
</organism>
<accession>A0ACC2Z0R1</accession>
<evidence type="ECO:0000313" key="2">
    <source>
        <dbReference type="Proteomes" id="UP001172680"/>
    </source>
</evidence>
<dbReference type="EMBL" id="JAPDRP010000016">
    <property type="protein sequence ID" value="KAJ9641004.1"/>
    <property type="molecule type" value="Genomic_DNA"/>
</dbReference>
<protein>
    <submittedName>
        <fullName evidence="1">Uncharacterized protein</fullName>
    </submittedName>
</protein>
<sequence length="244" mass="28843">MLFLSHNVLRLMRQCRIEISEEVFRKDDYNSVWESLEETVAAFGNNHCLEHLEIKLDTRRFVFTTRPNRKFALVKGNQTYQIYRTQKKIKTWRKERGVVHVVHDPLVEEDDDDGEFDDDEFEEVQEDGEYAEYWTPVGPHDDPRRYSKYKHCLEPLADLQGIKEVLMDGPCDDHFSRHLAEVMMGKRPKPPPKEYPSKVVKRRRPGHIRIHRQETVTTRKFYEPTLQWDKSASEASKTDGGPNV</sequence>
<comment type="caution">
    <text evidence="1">The sequence shown here is derived from an EMBL/GenBank/DDBJ whole genome shotgun (WGS) entry which is preliminary data.</text>
</comment>